<dbReference type="GO" id="GO:0008235">
    <property type="term" value="F:metalloexopeptidase activity"/>
    <property type="evidence" value="ECO:0007669"/>
    <property type="project" value="InterPro"/>
</dbReference>
<evidence type="ECO:0000256" key="1">
    <source>
        <dbReference type="ARBA" id="ARBA00001947"/>
    </source>
</evidence>
<evidence type="ECO:0000313" key="18">
    <source>
        <dbReference type="Proteomes" id="UP000504633"/>
    </source>
</evidence>
<keyword evidence="4" id="KW-0645">Protease</keyword>
<feature type="transmembrane region" description="Helical" evidence="15">
    <location>
        <begin position="493"/>
        <end position="514"/>
    </location>
</feature>
<keyword evidence="13" id="KW-0325">Glycoprotein</keyword>
<dbReference type="InterPro" id="IPR053973">
    <property type="entry name" value="ERMP1-like_C"/>
</dbReference>
<accession>A0A6J1LQV6</accession>
<dbReference type="GO" id="GO:0046872">
    <property type="term" value="F:metal ion binding"/>
    <property type="evidence" value="ECO:0007669"/>
    <property type="project" value="UniProtKB-KW"/>
</dbReference>
<feature type="domain" description="Peptidase M28" evidence="16">
    <location>
        <begin position="148"/>
        <end position="342"/>
    </location>
</feature>
<evidence type="ECO:0000256" key="3">
    <source>
        <dbReference type="ARBA" id="ARBA00010918"/>
    </source>
</evidence>
<keyword evidence="12 15" id="KW-0472">Membrane</keyword>
<evidence type="ECO:0000256" key="5">
    <source>
        <dbReference type="ARBA" id="ARBA00022692"/>
    </source>
</evidence>
<dbReference type="SUPFAM" id="SSF53187">
    <property type="entry name" value="Zn-dependent exopeptidases"/>
    <property type="match status" value="1"/>
</dbReference>
<evidence type="ECO:0000256" key="13">
    <source>
        <dbReference type="ARBA" id="ARBA00023180"/>
    </source>
</evidence>
<dbReference type="AlphaFoldDB" id="A0A6J1LQV6"/>
<evidence type="ECO:0000256" key="4">
    <source>
        <dbReference type="ARBA" id="ARBA00022670"/>
    </source>
</evidence>
<evidence type="ECO:0000256" key="10">
    <source>
        <dbReference type="ARBA" id="ARBA00022989"/>
    </source>
</evidence>
<keyword evidence="11" id="KW-0482">Metalloprotease</keyword>
<dbReference type="Gene3D" id="3.40.630.10">
    <property type="entry name" value="Zn peptidases"/>
    <property type="match status" value="1"/>
</dbReference>
<dbReference type="InterPro" id="IPR045175">
    <property type="entry name" value="M28_fam"/>
</dbReference>
<feature type="transmembrane region" description="Helical" evidence="15">
    <location>
        <begin position="458"/>
        <end position="481"/>
    </location>
</feature>
<feature type="transmembrane region" description="Helical" evidence="15">
    <location>
        <begin position="520"/>
        <end position="539"/>
    </location>
</feature>
<comment type="cofactor">
    <cofactor evidence="1">
        <name>Zn(2+)</name>
        <dbReference type="ChEBI" id="CHEBI:29105"/>
    </cofactor>
</comment>
<comment type="subcellular location">
    <subcellularLocation>
        <location evidence="2">Endoplasmic reticulum membrane</location>
        <topology evidence="2">Multi-pass membrane protein</topology>
    </subcellularLocation>
</comment>
<feature type="transmembrane region" description="Helical" evidence="15">
    <location>
        <begin position="31"/>
        <end position="56"/>
    </location>
</feature>
<evidence type="ECO:0000256" key="6">
    <source>
        <dbReference type="ARBA" id="ARBA00022723"/>
    </source>
</evidence>
<evidence type="ECO:0000256" key="8">
    <source>
        <dbReference type="ARBA" id="ARBA00022824"/>
    </source>
</evidence>
<reference evidence="19" key="1">
    <citation type="submission" date="2025-08" db="UniProtKB">
        <authorList>
            <consortium name="RefSeq"/>
        </authorList>
    </citation>
    <scope>IDENTIFICATION</scope>
    <source>
        <strain evidence="19">15085-1641.00</strain>
        <tissue evidence="19">Whole body</tissue>
    </source>
</reference>
<sequence>MADKEKLILADSVEDPSKAVRSKIESNKSKLPWYFASGFLLFWGLLFFAVVIPRFYKLPTALTMEDASRNVFIAERAYKNLYTLSNIGTKLAGSWENEVEAVSFIVKDLEQIKADLLEDYFDMEIDVSQVSGAFPYKTVLNMYQGVQNIAVKLSPKGSTSETYLLVNSHFDSKPFTPSAGDAGFMVVTMLEVLRVLATTKQTFEHPIVFLFNGAEEGSMQASHGFITQHKWAPYCKAVVNLDAGGSGGREILFQSGPNHAWIVNYYKNYVKYPFATTMAEEVFQLGIVPSDTDFRQFNLYGNIPGLDLGQCINGYLYHTKYDTIDAIPRESLQNTGDNVLSVVRGLANATELADIRAHRTGHAVFFDFLGFYFIHYSETTGAYLNLSVAGVALILIFISMWRITAVSNVSIFHLTCWFILVFTVQLISVVLGLVLPAVVASVFDSMGLSLTYYSSPMLIIGLYVCPSLIGLSLPTTIYHILQRNDKISNAFHLQLSLHAQATILAVLTIGLTLFGLRSTYIFMIPLIFYAVSLAFNLLTTLHDRGYAWTGVLKVSQIIPFLYSSYIVYTFIVILTPMGARSGSASNRDLYIALLAALGTVLSFGFLVPLINSFRRPSLVVLSLLAITAVTIYLASSTQLGFPYRPKTSGQRVAYLQVRNKFYEYDGTLSKDESGYFFNFQDRRNEKPLLGTKVNLTGLVSIKPNCDEHMMCGMPLYDYRFVQNRLQSKWLPRANPIELSESNTELELVSKTEVNATTVRFVFKVSGPSHMSLFIQPYEDVKIVNWSLSLDYLKNPPAHPLSFHIYFTHGIDSSPWTFCMEISKLDGDFNVPLFQLGVSAHYIGDKGDAESEKFASSFPSYSILATWPVLYQRFIF</sequence>
<dbReference type="PANTHER" id="PTHR12147">
    <property type="entry name" value="METALLOPEPTIDASE M28 FAMILY MEMBER"/>
    <property type="match status" value="1"/>
</dbReference>
<evidence type="ECO:0000313" key="19">
    <source>
        <dbReference type="RefSeq" id="XP_023168597.2"/>
    </source>
</evidence>
<keyword evidence="9" id="KW-0862">Zinc</keyword>
<keyword evidence="7" id="KW-0378">Hydrolase</keyword>
<dbReference type="OrthoDB" id="76293at2759"/>
<gene>
    <name evidence="19" type="primary">LOC111597894</name>
</gene>
<evidence type="ECO:0000256" key="7">
    <source>
        <dbReference type="ARBA" id="ARBA00022801"/>
    </source>
</evidence>
<dbReference type="FunFam" id="3.40.630.10:FF:000008">
    <property type="entry name" value="Endoplasmic reticulum metallopeptidase 1"/>
    <property type="match status" value="1"/>
</dbReference>
<name>A0A6J1LQV6_DROHY</name>
<feature type="transmembrane region" description="Helical" evidence="15">
    <location>
        <begin position="560"/>
        <end position="577"/>
    </location>
</feature>
<evidence type="ECO:0000256" key="12">
    <source>
        <dbReference type="ARBA" id="ARBA00023136"/>
    </source>
</evidence>
<dbReference type="Pfam" id="PF22248">
    <property type="entry name" value="ERMP1_C"/>
    <property type="match status" value="1"/>
</dbReference>
<proteinExistence type="inferred from homology"/>
<keyword evidence="8" id="KW-0256">Endoplasmic reticulum</keyword>
<dbReference type="InterPro" id="IPR048024">
    <property type="entry name" value="Fxna-like_M28_dom"/>
</dbReference>
<dbReference type="RefSeq" id="XP_023168597.2">
    <property type="nucleotide sequence ID" value="XM_023312829.2"/>
</dbReference>
<comment type="similarity">
    <text evidence="3">Belongs to the peptidase M28 family.</text>
</comment>
<keyword evidence="5 15" id="KW-0812">Transmembrane</keyword>
<feature type="transmembrane region" description="Helical" evidence="15">
    <location>
        <begin position="617"/>
        <end position="635"/>
    </location>
</feature>
<evidence type="ECO:0000259" key="16">
    <source>
        <dbReference type="Pfam" id="PF04389"/>
    </source>
</evidence>
<keyword evidence="10 15" id="KW-1133">Transmembrane helix</keyword>
<evidence type="ECO:0000256" key="2">
    <source>
        <dbReference type="ARBA" id="ARBA00004477"/>
    </source>
</evidence>
<evidence type="ECO:0000256" key="11">
    <source>
        <dbReference type="ARBA" id="ARBA00023049"/>
    </source>
</evidence>
<feature type="transmembrane region" description="Helical" evidence="15">
    <location>
        <begin position="382"/>
        <end position="403"/>
    </location>
</feature>
<dbReference type="GO" id="GO:0006508">
    <property type="term" value="P:proteolysis"/>
    <property type="evidence" value="ECO:0007669"/>
    <property type="project" value="UniProtKB-KW"/>
</dbReference>
<dbReference type="Proteomes" id="UP000504633">
    <property type="component" value="Unplaced"/>
</dbReference>
<dbReference type="PANTHER" id="PTHR12147:SF22">
    <property type="entry name" value="ENDOPLASMIC RETICULUM METALLOPEPTIDASE 1"/>
    <property type="match status" value="1"/>
</dbReference>
<feature type="transmembrane region" description="Helical" evidence="15">
    <location>
        <begin position="589"/>
        <end position="610"/>
    </location>
</feature>
<dbReference type="CDD" id="cd03875">
    <property type="entry name" value="M28_Fxna_like"/>
    <property type="match status" value="1"/>
</dbReference>
<dbReference type="InterPro" id="IPR007484">
    <property type="entry name" value="Peptidase_M28"/>
</dbReference>
<evidence type="ECO:0000256" key="15">
    <source>
        <dbReference type="SAM" id="Phobius"/>
    </source>
</evidence>
<evidence type="ECO:0000259" key="17">
    <source>
        <dbReference type="Pfam" id="PF22248"/>
    </source>
</evidence>
<dbReference type="Pfam" id="PF04389">
    <property type="entry name" value="Peptidase_M28"/>
    <property type="match status" value="1"/>
</dbReference>
<dbReference type="GeneID" id="111597894"/>
<evidence type="ECO:0000256" key="9">
    <source>
        <dbReference type="ARBA" id="ARBA00022833"/>
    </source>
</evidence>
<protein>
    <recommendedName>
        <fullName evidence="14">FXNA-like protease</fullName>
    </recommendedName>
</protein>
<feature type="transmembrane region" description="Helical" evidence="15">
    <location>
        <begin position="415"/>
        <end position="438"/>
    </location>
</feature>
<dbReference type="KEGG" id="dhe:111597894"/>
<feature type="domain" description="Endoplasmic reticulum metallopeptidase 1-like C-terminal" evidence="17">
    <location>
        <begin position="649"/>
        <end position="873"/>
    </location>
</feature>
<dbReference type="GO" id="GO:0005789">
    <property type="term" value="C:endoplasmic reticulum membrane"/>
    <property type="evidence" value="ECO:0007669"/>
    <property type="project" value="UniProtKB-SubCell"/>
</dbReference>
<evidence type="ECO:0000256" key="14">
    <source>
        <dbReference type="ARBA" id="ARBA00078796"/>
    </source>
</evidence>
<organism evidence="18 19">
    <name type="scientific">Drosophila hydei</name>
    <name type="common">Fruit fly</name>
    <dbReference type="NCBI Taxonomy" id="7224"/>
    <lineage>
        <taxon>Eukaryota</taxon>
        <taxon>Metazoa</taxon>
        <taxon>Ecdysozoa</taxon>
        <taxon>Arthropoda</taxon>
        <taxon>Hexapoda</taxon>
        <taxon>Insecta</taxon>
        <taxon>Pterygota</taxon>
        <taxon>Neoptera</taxon>
        <taxon>Endopterygota</taxon>
        <taxon>Diptera</taxon>
        <taxon>Brachycera</taxon>
        <taxon>Muscomorpha</taxon>
        <taxon>Ephydroidea</taxon>
        <taxon>Drosophilidae</taxon>
        <taxon>Drosophila</taxon>
    </lineage>
</organism>
<keyword evidence="6" id="KW-0479">Metal-binding</keyword>
<keyword evidence="18" id="KW-1185">Reference proteome</keyword>
<dbReference type="OMA" id="HMAVTIL"/>